<keyword evidence="1" id="KW-0812">Transmembrane</keyword>
<dbReference type="AlphaFoldDB" id="A0A401U4R0"/>
<proteinExistence type="predicted"/>
<dbReference type="RefSeq" id="WP_127120501.1">
    <property type="nucleotide sequence ID" value="NZ_BHXQ01000001.1"/>
</dbReference>
<feature type="transmembrane region" description="Helical" evidence="1">
    <location>
        <begin position="39"/>
        <end position="60"/>
    </location>
</feature>
<dbReference type="Proteomes" id="UP000288227">
    <property type="component" value="Unassembled WGS sequence"/>
</dbReference>
<organism evidence="2 3">
    <name type="scientific">Chryseotalea sanaruensis</name>
    <dbReference type="NCBI Taxonomy" id="2482724"/>
    <lineage>
        <taxon>Bacteria</taxon>
        <taxon>Pseudomonadati</taxon>
        <taxon>Bacteroidota</taxon>
        <taxon>Cytophagia</taxon>
        <taxon>Cytophagales</taxon>
        <taxon>Chryseotaleaceae</taxon>
        <taxon>Chryseotalea</taxon>
    </lineage>
</organism>
<dbReference type="EMBL" id="BHXQ01000001">
    <property type="protein sequence ID" value="GCC49830.1"/>
    <property type="molecule type" value="Genomic_DNA"/>
</dbReference>
<protein>
    <submittedName>
        <fullName evidence="2">Uncharacterized protein</fullName>
    </submittedName>
</protein>
<evidence type="ECO:0000313" key="3">
    <source>
        <dbReference type="Proteomes" id="UP000288227"/>
    </source>
</evidence>
<comment type="caution">
    <text evidence="2">The sequence shown here is derived from an EMBL/GenBank/DDBJ whole genome shotgun (WGS) entry which is preliminary data.</text>
</comment>
<sequence>MKRKRIVESEVISKVINNFVIPVIVVSYASYLVSRINNLLIYDYIIAVLVIILSVLIIAYQKALDRWYERLILNSRNINSGVVLDFIKITVEYLDDKGKRVSIRRHDFVSNFISTEADIRPVELKSDGKISNVSTIHCNYRFSNNSFLKFFYDKRQRKNGNDLHVYCSCIIEDGFINDTKEYWIIKGINYCKFYRLEIVIPDREVKGVDMFWREKDDELEAHENDRSEVLERENKRPWQRVVDSRILLTQACGRSIIYTYVPSLLPTEEFKLEWELGKSIA</sequence>
<reference evidence="2 3" key="1">
    <citation type="submission" date="2018-11" db="EMBL/GenBank/DDBJ databases">
        <title>Chryseotalea sanarue gen. nov., sp., nov., a member of the family Cytophagaceae, isolated from a brackish lake in Hamamatsu Japan.</title>
        <authorList>
            <person name="Maejima Y."/>
            <person name="Iino T."/>
            <person name="Muraguchi Y."/>
            <person name="Fukuda K."/>
            <person name="Ohkuma M."/>
            <person name="Moriuchi R."/>
            <person name="Dohra H."/>
            <person name="Kimbara K."/>
            <person name="Shintani M."/>
        </authorList>
    </citation>
    <scope>NUCLEOTIDE SEQUENCE [LARGE SCALE GENOMIC DNA]</scope>
    <source>
        <strain evidence="2 3">Ys</strain>
    </source>
</reference>
<keyword evidence="3" id="KW-1185">Reference proteome</keyword>
<accession>A0A401U4R0</accession>
<evidence type="ECO:0000256" key="1">
    <source>
        <dbReference type="SAM" id="Phobius"/>
    </source>
</evidence>
<keyword evidence="1" id="KW-1133">Transmembrane helix</keyword>
<keyword evidence="1" id="KW-0472">Membrane</keyword>
<feature type="transmembrane region" description="Helical" evidence="1">
    <location>
        <begin position="12"/>
        <end position="33"/>
    </location>
</feature>
<evidence type="ECO:0000313" key="2">
    <source>
        <dbReference type="EMBL" id="GCC49830.1"/>
    </source>
</evidence>
<name>A0A401U4R0_9BACT</name>
<gene>
    <name evidence="2" type="ORF">SanaruYs_00440</name>
</gene>